<sequence>MAAAGAKKLVPLLNRVLVEKVTAPAKSIGGVLLPESATKINEARVIAVGPGLRTKDGEVIPVSVKEGDSVLLPEYGGSQVKLGEKEYFLFRDDDLLGVLH</sequence>
<dbReference type="InterPro" id="IPR037124">
    <property type="entry name" value="Chaperonin_GroES_sf"/>
</dbReference>
<evidence type="ECO:0000256" key="1">
    <source>
        <dbReference type="ARBA" id="ARBA00006975"/>
    </source>
</evidence>
<reference evidence="7 8" key="1">
    <citation type="journal article" date="2014" name="Nat. Commun.">
        <title>Klebsormidium flaccidum genome reveals primary factors for plant terrestrial adaptation.</title>
        <authorList>
            <person name="Hori K."/>
            <person name="Maruyama F."/>
            <person name="Fujisawa T."/>
            <person name="Togashi T."/>
            <person name="Yamamoto N."/>
            <person name="Seo M."/>
            <person name="Sato S."/>
            <person name="Yamada T."/>
            <person name="Mori H."/>
            <person name="Tajima N."/>
            <person name="Moriyama T."/>
            <person name="Ikeuchi M."/>
            <person name="Watanabe M."/>
            <person name="Wada H."/>
            <person name="Kobayashi K."/>
            <person name="Saito M."/>
            <person name="Masuda T."/>
            <person name="Sasaki-Sekimoto Y."/>
            <person name="Mashiguchi K."/>
            <person name="Awai K."/>
            <person name="Shimojima M."/>
            <person name="Masuda S."/>
            <person name="Iwai M."/>
            <person name="Nobusawa T."/>
            <person name="Narise T."/>
            <person name="Kondo S."/>
            <person name="Saito H."/>
            <person name="Sato R."/>
            <person name="Murakawa M."/>
            <person name="Ihara Y."/>
            <person name="Oshima-Yamada Y."/>
            <person name="Ohtaka K."/>
            <person name="Satoh M."/>
            <person name="Sonobe K."/>
            <person name="Ishii M."/>
            <person name="Ohtani R."/>
            <person name="Kanamori-Sato M."/>
            <person name="Honoki R."/>
            <person name="Miyazaki D."/>
            <person name="Mochizuki H."/>
            <person name="Umetsu J."/>
            <person name="Higashi K."/>
            <person name="Shibata D."/>
            <person name="Kamiya Y."/>
            <person name="Sato N."/>
            <person name="Nakamura Y."/>
            <person name="Tabata S."/>
            <person name="Ida S."/>
            <person name="Kurokawa K."/>
            <person name="Ohta H."/>
        </authorList>
    </citation>
    <scope>NUCLEOTIDE SEQUENCE [LARGE SCALE GENOMIC DNA]</scope>
    <source>
        <strain evidence="7 8">NIES-2285</strain>
    </source>
</reference>
<dbReference type="FunFam" id="2.30.33.40:FF:000002">
    <property type="entry name" value="10 kDa chaperonin, mitochondrial"/>
    <property type="match status" value="1"/>
</dbReference>
<dbReference type="GO" id="GO:0044183">
    <property type="term" value="F:protein folding chaperone"/>
    <property type="evidence" value="ECO:0007669"/>
    <property type="project" value="InterPro"/>
</dbReference>
<dbReference type="InterPro" id="IPR020818">
    <property type="entry name" value="Chaperonin_GroES"/>
</dbReference>
<dbReference type="InterPro" id="IPR018369">
    <property type="entry name" value="Chaprnonin_Cpn10_CS"/>
</dbReference>
<organism evidence="7 8">
    <name type="scientific">Klebsormidium nitens</name>
    <name type="common">Green alga</name>
    <name type="synonym">Ulothrix nitens</name>
    <dbReference type="NCBI Taxonomy" id="105231"/>
    <lineage>
        <taxon>Eukaryota</taxon>
        <taxon>Viridiplantae</taxon>
        <taxon>Streptophyta</taxon>
        <taxon>Klebsormidiophyceae</taxon>
        <taxon>Klebsormidiales</taxon>
        <taxon>Klebsormidiaceae</taxon>
        <taxon>Klebsormidium</taxon>
    </lineage>
</organism>
<comment type="similarity">
    <text evidence="1 6">Belongs to the GroES chaperonin family.</text>
</comment>
<dbReference type="EMBL" id="DF237180">
    <property type="protein sequence ID" value="GAQ85350.1"/>
    <property type="molecule type" value="Genomic_DNA"/>
</dbReference>
<evidence type="ECO:0000256" key="2">
    <source>
        <dbReference type="ARBA" id="ARBA00023186"/>
    </source>
</evidence>
<dbReference type="SUPFAM" id="SSF50129">
    <property type="entry name" value="GroES-like"/>
    <property type="match status" value="1"/>
</dbReference>
<dbReference type="OrthoDB" id="184876at2759"/>
<dbReference type="GO" id="GO:0051087">
    <property type="term" value="F:protein-folding chaperone binding"/>
    <property type="evidence" value="ECO:0000318"/>
    <property type="project" value="GO_Central"/>
</dbReference>
<evidence type="ECO:0000256" key="3">
    <source>
        <dbReference type="ARBA" id="ARBA00053355"/>
    </source>
</evidence>
<dbReference type="HAMAP" id="MF_00580">
    <property type="entry name" value="CH10"/>
    <property type="match status" value="1"/>
</dbReference>
<dbReference type="GO" id="GO:0046872">
    <property type="term" value="F:metal ion binding"/>
    <property type="evidence" value="ECO:0000318"/>
    <property type="project" value="GO_Central"/>
</dbReference>
<dbReference type="SMART" id="SM00883">
    <property type="entry name" value="Cpn10"/>
    <property type="match status" value="1"/>
</dbReference>
<dbReference type="PROSITE" id="PS00681">
    <property type="entry name" value="CHAPERONINS_CPN10"/>
    <property type="match status" value="1"/>
</dbReference>
<dbReference type="Proteomes" id="UP000054558">
    <property type="component" value="Unassembled WGS sequence"/>
</dbReference>
<keyword evidence="2 6" id="KW-0143">Chaperone</keyword>
<dbReference type="Gene3D" id="2.30.33.40">
    <property type="entry name" value="GroES chaperonin"/>
    <property type="match status" value="1"/>
</dbReference>
<dbReference type="PANTHER" id="PTHR10772:SF0">
    <property type="entry name" value="10 KDA HEAT SHOCK PROTEIN, MITOCHONDRIAL"/>
    <property type="match status" value="1"/>
</dbReference>
<accession>A0A1Y1I345</accession>
<dbReference type="InterPro" id="IPR011032">
    <property type="entry name" value="GroES-like_sf"/>
</dbReference>
<dbReference type="OMA" id="EDFLIMR"/>
<protein>
    <recommendedName>
        <fullName evidence="5">Protein groES</fullName>
    </recommendedName>
</protein>
<proteinExistence type="inferred from homology"/>
<keyword evidence="8" id="KW-1185">Reference proteome</keyword>
<evidence type="ECO:0000256" key="4">
    <source>
        <dbReference type="ARBA" id="ARBA00062160"/>
    </source>
</evidence>
<evidence type="ECO:0000256" key="6">
    <source>
        <dbReference type="RuleBase" id="RU003479"/>
    </source>
</evidence>
<dbReference type="Pfam" id="PF00166">
    <property type="entry name" value="Cpn10"/>
    <property type="match status" value="1"/>
</dbReference>
<dbReference type="PRINTS" id="PR00297">
    <property type="entry name" value="CHAPERONIN10"/>
</dbReference>
<comment type="function">
    <text evidence="3">Seems to function only as a co-chaperone, along with cpn60, and in certain cases is essential for the discharge of biologically active proteins from cpn60.</text>
</comment>
<evidence type="ECO:0000256" key="5">
    <source>
        <dbReference type="ARBA" id="ARBA00083733"/>
    </source>
</evidence>
<name>A0A1Y1I345_KLENI</name>
<dbReference type="PANTHER" id="PTHR10772">
    <property type="entry name" value="10 KDA HEAT SHOCK PROTEIN"/>
    <property type="match status" value="1"/>
</dbReference>
<dbReference type="AlphaFoldDB" id="A0A1Y1I345"/>
<dbReference type="STRING" id="105231.A0A1Y1I345"/>
<gene>
    <name evidence="7" type="ORF">KFL_002310070</name>
</gene>
<dbReference type="GO" id="GO:0005739">
    <property type="term" value="C:mitochondrion"/>
    <property type="evidence" value="ECO:0000318"/>
    <property type="project" value="GO_Central"/>
</dbReference>
<comment type="subunit">
    <text evidence="4">Forms stable complexes with CPN60 in the presence of ATP.</text>
</comment>
<dbReference type="CDD" id="cd00320">
    <property type="entry name" value="cpn10"/>
    <property type="match status" value="1"/>
</dbReference>
<evidence type="ECO:0000313" key="8">
    <source>
        <dbReference type="Proteomes" id="UP000054558"/>
    </source>
</evidence>
<evidence type="ECO:0000313" key="7">
    <source>
        <dbReference type="EMBL" id="GAQ85350.1"/>
    </source>
</evidence>
<dbReference type="GO" id="GO:0005524">
    <property type="term" value="F:ATP binding"/>
    <property type="evidence" value="ECO:0007669"/>
    <property type="project" value="InterPro"/>
</dbReference>
<dbReference type="GO" id="GO:0051082">
    <property type="term" value="F:unfolded protein binding"/>
    <property type="evidence" value="ECO:0000318"/>
    <property type="project" value="GO_Central"/>
</dbReference>